<accession>A0A7U2HZS3</accession>
<protein>
    <submittedName>
        <fullName evidence="2">Uncharacterized protein</fullName>
    </submittedName>
</protein>
<feature type="region of interest" description="Disordered" evidence="1">
    <location>
        <begin position="192"/>
        <end position="314"/>
    </location>
</feature>
<feature type="compositionally biased region" description="Low complexity" evidence="1">
    <location>
        <begin position="274"/>
        <end position="292"/>
    </location>
</feature>
<dbReference type="AlphaFoldDB" id="A0A7U2HZS3"/>
<proteinExistence type="predicted"/>
<feature type="compositionally biased region" description="Polar residues" evidence="1">
    <location>
        <begin position="234"/>
        <end position="249"/>
    </location>
</feature>
<feature type="compositionally biased region" description="Polar residues" evidence="1">
    <location>
        <begin position="192"/>
        <end position="205"/>
    </location>
</feature>
<name>A0A7U2HZS3_PHANO</name>
<dbReference type="EMBL" id="CP069028">
    <property type="protein sequence ID" value="QRC96673.1"/>
    <property type="molecule type" value="Genomic_DNA"/>
</dbReference>
<organism evidence="2 3">
    <name type="scientific">Phaeosphaeria nodorum (strain SN15 / ATCC MYA-4574 / FGSC 10173)</name>
    <name type="common">Glume blotch fungus</name>
    <name type="synonym">Parastagonospora nodorum</name>
    <dbReference type="NCBI Taxonomy" id="321614"/>
    <lineage>
        <taxon>Eukaryota</taxon>
        <taxon>Fungi</taxon>
        <taxon>Dikarya</taxon>
        <taxon>Ascomycota</taxon>
        <taxon>Pezizomycotina</taxon>
        <taxon>Dothideomycetes</taxon>
        <taxon>Pleosporomycetidae</taxon>
        <taxon>Pleosporales</taxon>
        <taxon>Pleosporineae</taxon>
        <taxon>Phaeosphaeriaceae</taxon>
        <taxon>Parastagonospora</taxon>
    </lineage>
</organism>
<dbReference type="OrthoDB" id="3899662at2759"/>
<keyword evidence="3" id="KW-1185">Reference proteome</keyword>
<evidence type="ECO:0000313" key="3">
    <source>
        <dbReference type="Proteomes" id="UP000663193"/>
    </source>
</evidence>
<dbReference type="Proteomes" id="UP000663193">
    <property type="component" value="Chromosome 6"/>
</dbReference>
<evidence type="ECO:0000256" key="1">
    <source>
        <dbReference type="SAM" id="MobiDB-lite"/>
    </source>
</evidence>
<evidence type="ECO:0000313" key="2">
    <source>
        <dbReference type="EMBL" id="QRC96673.1"/>
    </source>
</evidence>
<sequence length="314" mass="34306">MTSRYDSSTLYSAFLSLPTEIRCEIYDYLLVDSQSITISAGYITVFGNRIKDRARKHDIPGLPLDLAPLVRQTRDASLLSVAKPPEIAIDNAWMDDVARKDSTIGMPAPLALLLTCRLVNDELTDYMRGRKQIKTARARSANPTAEEAEPTLKDDNEGLSLYVTYPYGVLVLKSMYPYLLKQARRVYISGYYSNPGKSEPSSPTSADGGDEERLTPSSSFAVAESFGAMPSGRSFGQRSMVRTTQRRSSNANANANANPTRPRLRLDPLSNDKSAASPRPRSPSLTSPTKRTPSPPPPSHISSAPSSHTPPPNA</sequence>
<reference evidence="3" key="1">
    <citation type="journal article" date="2021" name="BMC Genomics">
        <title>Chromosome-level genome assembly and manually-curated proteome of model necrotroph Parastagonospora nodorum Sn15 reveals a genome-wide trove of candidate effector homologs, and redundancy of virulence-related functions within an accessory chromosome.</title>
        <authorList>
            <person name="Bertazzoni S."/>
            <person name="Jones D.A.B."/>
            <person name="Phan H.T."/>
            <person name="Tan K.-C."/>
            <person name="Hane J.K."/>
        </authorList>
    </citation>
    <scope>NUCLEOTIDE SEQUENCE [LARGE SCALE GENOMIC DNA]</scope>
    <source>
        <strain evidence="3">SN15 / ATCC MYA-4574 / FGSC 10173)</strain>
    </source>
</reference>
<gene>
    <name evidence="2" type="ORF">JI435_015730</name>
</gene>
<dbReference type="VEuPathDB" id="FungiDB:JI435_015730"/>